<dbReference type="PATRIC" id="fig|1423735.3.peg.608"/>
<dbReference type="PANTHER" id="PTHR11544">
    <property type="entry name" value="COLD SHOCK DOMAIN CONTAINING PROTEINS"/>
    <property type="match status" value="1"/>
</dbReference>
<reference evidence="4 5" key="1">
    <citation type="journal article" date="2015" name="Genome Announc.">
        <title>Expanding the biotechnology potential of lactobacilli through comparative genomics of 213 strains and associated genera.</title>
        <authorList>
            <person name="Sun Z."/>
            <person name="Harris H.M."/>
            <person name="McCann A."/>
            <person name="Guo C."/>
            <person name="Argimon S."/>
            <person name="Zhang W."/>
            <person name="Yang X."/>
            <person name="Jeffery I.B."/>
            <person name="Cooney J.C."/>
            <person name="Kagawa T.F."/>
            <person name="Liu W."/>
            <person name="Song Y."/>
            <person name="Salvetti E."/>
            <person name="Wrobel A."/>
            <person name="Rasinkangas P."/>
            <person name="Parkhill J."/>
            <person name="Rea M.C."/>
            <person name="O'Sullivan O."/>
            <person name="Ritari J."/>
            <person name="Douillard F.P."/>
            <person name="Paul Ross R."/>
            <person name="Yang R."/>
            <person name="Briner A.E."/>
            <person name="Felis G.E."/>
            <person name="de Vos W.M."/>
            <person name="Barrangou R."/>
            <person name="Klaenhammer T.R."/>
            <person name="Caufield P.W."/>
            <person name="Cui Y."/>
            <person name="Zhang H."/>
            <person name="O'Toole P.W."/>
        </authorList>
    </citation>
    <scope>NUCLEOTIDE SEQUENCE [LARGE SCALE GENOMIC DNA]</scope>
    <source>
        <strain evidence="4 5">DSM 17758</strain>
    </source>
</reference>
<proteinExistence type="predicted"/>
<evidence type="ECO:0000313" key="4">
    <source>
        <dbReference type="EMBL" id="KRM08512.1"/>
    </source>
</evidence>
<dbReference type="InterPro" id="IPR012340">
    <property type="entry name" value="NA-bd_OB-fold"/>
</dbReference>
<dbReference type="InterPro" id="IPR011129">
    <property type="entry name" value="CSD"/>
</dbReference>
<dbReference type="CDD" id="cd04458">
    <property type="entry name" value="CSP_CDS"/>
    <property type="match status" value="1"/>
</dbReference>
<keyword evidence="5" id="KW-1185">Reference proteome</keyword>
<dbReference type="Proteomes" id="UP000051315">
    <property type="component" value="Unassembled WGS sequence"/>
</dbReference>
<dbReference type="PRINTS" id="PR00050">
    <property type="entry name" value="COLDSHOCK"/>
</dbReference>
<dbReference type="Gene3D" id="2.40.50.140">
    <property type="entry name" value="Nucleic acid-binding proteins"/>
    <property type="match status" value="1"/>
</dbReference>
<accession>A0A0R1VRY3</accession>
<dbReference type="GO" id="GO:0003676">
    <property type="term" value="F:nucleic acid binding"/>
    <property type="evidence" value="ECO:0007669"/>
    <property type="project" value="InterPro"/>
</dbReference>
<sequence length="74" mass="8076">MLKGKVRSFDEQKGFGFISSEGLPDTFVFFSAIKTSGFKTLTAGQQVTFQVAQGEKGPQAINVEIIEDDDQDAE</sequence>
<evidence type="ECO:0000256" key="1">
    <source>
        <dbReference type="ARBA" id="ARBA00004496"/>
    </source>
</evidence>
<dbReference type="SUPFAM" id="SSF50249">
    <property type="entry name" value="Nucleic acid-binding proteins"/>
    <property type="match status" value="1"/>
</dbReference>
<dbReference type="Pfam" id="PF00313">
    <property type="entry name" value="CSD"/>
    <property type="match status" value="1"/>
</dbReference>
<dbReference type="EMBL" id="AZFX01000087">
    <property type="protein sequence ID" value="KRM08512.1"/>
    <property type="molecule type" value="Genomic_DNA"/>
</dbReference>
<feature type="domain" description="CSD" evidence="3">
    <location>
        <begin position="1"/>
        <end position="65"/>
    </location>
</feature>
<dbReference type="GO" id="GO:0005737">
    <property type="term" value="C:cytoplasm"/>
    <property type="evidence" value="ECO:0007669"/>
    <property type="project" value="UniProtKB-SubCell"/>
</dbReference>
<comment type="subcellular location">
    <subcellularLocation>
        <location evidence="1">Cytoplasm</location>
    </subcellularLocation>
</comment>
<dbReference type="SMART" id="SM00357">
    <property type="entry name" value="CSP"/>
    <property type="match status" value="1"/>
</dbReference>
<dbReference type="STRING" id="1423735.FC15_GL000581"/>
<dbReference type="InterPro" id="IPR002059">
    <property type="entry name" value="CSP_DNA-bd"/>
</dbReference>
<dbReference type="AlphaFoldDB" id="A0A0R1VRY3"/>
<name>A0A0R1VRY3_9LACO</name>
<protein>
    <recommendedName>
        <fullName evidence="3">CSD domain-containing protein</fullName>
    </recommendedName>
</protein>
<evidence type="ECO:0000259" key="3">
    <source>
        <dbReference type="PROSITE" id="PS51857"/>
    </source>
</evidence>
<dbReference type="RefSeq" id="WP_057825447.1">
    <property type="nucleotide sequence ID" value="NZ_AZFX01000087.1"/>
</dbReference>
<dbReference type="PROSITE" id="PS51857">
    <property type="entry name" value="CSD_2"/>
    <property type="match status" value="1"/>
</dbReference>
<comment type="caution">
    <text evidence="4">The sequence shown here is derived from an EMBL/GenBank/DDBJ whole genome shotgun (WGS) entry which is preliminary data.</text>
</comment>
<dbReference type="PIRSF" id="PIRSF002599">
    <property type="entry name" value="Cold_shock_A"/>
    <property type="match status" value="1"/>
</dbReference>
<evidence type="ECO:0000313" key="5">
    <source>
        <dbReference type="Proteomes" id="UP000051315"/>
    </source>
</evidence>
<evidence type="ECO:0000256" key="2">
    <source>
        <dbReference type="ARBA" id="ARBA00022490"/>
    </source>
</evidence>
<organism evidence="4 5">
    <name type="scientific">Lapidilactobacillus concavus DSM 17758</name>
    <dbReference type="NCBI Taxonomy" id="1423735"/>
    <lineage>
        <taxon>Bacteria</taxon>
        <taxon>Bacillati</taxon>
        <taxon>Bacillota</taxon>
        <taxon>Bacilli</taxon>
        <taxon>Lactobacillales</taxon>
        <taxon>Lactobacillaceae</taxon>
        <taxon>Lapidilactobacillus</taxon>
    </lineage>
</organism>
<dbReference type="OrthoDB" id="2327174at2"/>
<dbReference type="InterPro" id="IPR012156">
    <property type="entry name" value="Cold_shock_CspA"/>
</dbReference>
<keyword evidence="2" id="KW-0963">Cytoplasm</keyword>
<dbReference type="InterPro" id="IPR050181">
    <property type="entry name" value="Cold_shock_domain"/>
</dbReference>
<gene>
    <name evidence="4" type="ORF">FC15_GL000581</name>
</gene>